<organism evidence="1 2">
    <name type="scientific">Bauhinia variegata</name>
    <name type="common">Purple orchid tree</name>
    <name type="synonym">Phanera variegata</name>
    <dbReference type="NCBI Taxonomy" id="167791"/>
    <lineage>
        <taxon>Eukaryota</taxon>
        <taxon>Viridiplantae</taxon>
        <taxon>Streptophyta</taxon>
        <taxon>Embryophyta</taxon>
        <taxon>Tracheophyta</taxon>
        <taxon>Spermatophyta</taxon>
        <taxon>Magnoliopsida</taxon>
        <taxon>eudicotyledons</taxon>
        <taxon>Gunneridae</taxon>
        <taxon>Pentapetalae</taxon>
        <taxon>rosids</taxon>
        <taxon>fabids</taxon>
        <taxon>Fabales</taxon>
        <taxon>Fabaceae</taxon>
        <taxon>Cercidoideae</taxon>
        <taxon>Cercideae</taxon>
        <taxon>Bauhiniinae</taxon>
        <taxon>Bauhinia</taxon>
    </lineage>
</organism>
<dbReference type="Proteomes" id="UP000828941">
    <property type="component" value="Chromosome 4"/>
</dbReference>
<proteinExistence type="predicted"/>
<evidence type="ECO:0000313" key="1">
    <source>
        <dbReference type="EMBL" id="KAI4347769.1"/>
    </source>
</evidence>
<name>A0ACB9PII5_BAUVA</name>
<sequence>MEGAEEGGFGGVVRDATGEFVAAWASRSTVTISVEVLEAIANIAAYKMKSDAMLVINALNSVKDNWSHLGLIPEDIEALKSSFESMLFRWAPIDANWMLLPLILE</sequence>
<reference evidence="1 2" key="1">
    <citation type="journal article" date="2022" name="DNA Res.">
        <title>Chromosomal-level genome assembly of the orchid tree Bauhinia variegata (Leguminosae; Cercidoideae) supports the allotetraploid origin hypothesis of Bauhinia.</title>
        <authorList>
            <person name="Zhong Y."/>
            <person name="Chen Y."/>
            <person name="Zheng D."/>
            <person name="Pang J."/>
            <person name="Liu Y."/>
            <person name="Luo S."/>
            <person name="Meng S."/>
            <person name="Qian L."/>
            <person name="Wei D."/>
            <person name="Dai S."/>
            <person name="Zhou R."/>
        </authorList>
    </citation>
    <scope>NUCLEOTIDE SEQUENCE [LARGE SCALE GENOMIC DNA]</scope>
    <source>
        <strain evidence="1">BV-YZ2020</strain>
    </source>
</reference>
<comment type="caution">
    <text evidence="1">The sequence shown here is derived from an EMBL/GenBank/DDBJ whole genome shotgun (WGS) entry which is preliminary data.</text>
</comment>
<dbReference type="EMBL" id="CM039429">
    <property type="protein sequence ID" value="KAI4347769.1"/>
    <property type="molecule type" value="Genomic_DNA"/>
</dbReference>
<protein>
    <submittedName>
        <fullName evidence="1">Uncharacterized protein</fullName>
    </submittedName>
</protein>
<accession>A0ACB9PII5</accession>
<gene>
    <name evidence="1" type="ORF">L6164_008552</name>
</gene>
<keyword evidence="2" id="KW-1185">Reference proteome</keyword>
<evidence type="ECO:0000313" key="2">
    <source>
        <dbReference type="Proteomes" id="UP000828941"/>
    </source>
</evidence>